<keyword evidence="2" id="KW-1185">Reference proteome</keyword>
<comment type="caution">
    <text evidence="1">The sequence shown here is derived from an EMBL/GenBank/DDBJ whole genome shotgun (WGS) entry which is preliminary data.</text>
</comment>
<dbReference type="EMBL" id="JARBJD010000053">
    <property type="protein sequence ID" value="KAK2956729.1"/>
    <property type="molecule type" value="Genomic_DNA"/>
</dbReference>
<name>A0ABQ9XZ33_9EUKA</name>
<organism evidence="1 2">
    <name type="scientific">Blattamonas nauphoetae</name>
    <dbReference type="NCBI Taxonomy" id="2049346"/>
    <lineage>
        <taxon>Eukaryota</taxon>
        <taxon>Metamonada</taxon>
        <taxon>Preaxostyla</taxon>
        <taxon>Oxymonadida</taxon>
        <taxon>Blattamonas</taxon>
    </lineage>
</organism>
<evidence type="ECO:0000313" key="2">
    <source>
        <dbReference type="Proteomes" id="UP001281761"/>
    </source>
</evidence>
<protein>
    <submittedName>
        <fullName evidence="1">Uncharacterized protein</fullName>
    </submittedName>
</protein>
<gene>
    <name evidence="1" type="ORF">BLNAU_8363</name>
</gene>
<reference evidence="1 2" key="1">
    <citation type="journal article" date="2022" name="bioRxiv">
        <title>Genomics of Preaxostyla Flagellates Illuminates Evolutionary Transitions and the Path Towards Mitochondrial Loss.</title>
        <authorList>
            <person name="Novak L.V.F."/>
            <person name="Treitli S.C."/>
            <person name="Pyrih J."/>
            <person name="Halakuc P."/>
            <person name="Pipaliya S.V."/>
            <person name="Vacek V."/>
            <person name="Brzon O."/>
            <person name="Soukal P."/>
            <person name="Eme L."/>
            <person name="Dacks J.B."/>
            <person name="Karnkowska A."/>
            <person name="Elias M."/>
            <person name="Hampl V."/>
        </authorList>
    </citation>
    <scope>NUCLEOTIDE SEQUENCE [LARGE SCALE GENOMIC DNA]</scope>
    <source>
        <strain evidence="1">NAU3</strain>
        <tissue evidence="1">Gut</tissue>
    </source>
</reference>
<accession>A0ABQ9XZ33</accession>
<dbReference type="Proteomes" id="UP001281761">
    <property type="component" value="Unassembled WGS sequence"/>
</dbReference>
<sequence>MIRTSENDEPKLGSVIILSDVTHYSRTSSLAPFVDLTIHRPESVTVQAQAITIVGTGLLLDSNYLIGGTGPLFSFGLTELESSLAASGCVLQMDTNLIQTNLLNMTSSSPFSPGKQLFGSEVCQRVTVNIFDLVDSSSKLAFTLELKSD</sequence>
<evidence type="ECO:0000313" key="1">
    <source>
        <dbReference type="EMBL" id="KAK2956729.1"/>
    </source>
</evidence>
<proteinExistence type="predicted"/>